<gene>
    <name evidence="2" type="ORF">HC026_12085</name>
</gene>
<dbReference type="EMBL" id="JAAXLJ010000038">
    <property type="protein sequence ID" value="NLR19626.1"/>
    <property type="molecule type" value="Genomic_DNA"/>
</dbReference>
<keyword evidence="3" id="KW-1185">Reference proteome</keyword>
<comment type="caution">
    <text evidence="2">The sequence shown here is derived from an EMBL/GenBank/DDBJ whole genome shotgun (WGS) entry which is preliminary data.</text>
</comment>
<evidence type="ECO:0000259" key="1">
    <source>
        <dbReference type="Pfam" id="PF06114"/>
    </source>
</evidence>
<dbReference type="PANTHER" id="PTHR43236">
    <property type="entry name" value="ANTITOXIN HIGA1"/>
    <property type="match status" value="1"/>
</dbReference>
<dbReference type="PANTHER" id="PTHR43236:SF1">
    <property type="entry name" value="BLL7220 PROTEIN"/>
    <property type="match status" value="1"/>
</dbReference>
<proteinExistence type="predicted"/>
<dbReference type="Pfam" id="PF06114">
    <property type="entry name" value="Peptidase_M78"/>
    <property type="match status" value="1"/>
</dbReference>
<reference evidence="2 3" key="1">
    <citation type="submission" date="2020-04" db="EMBL/GenBank/DDBJ databases">
        <title>A novel species of genus Lactobacillus that was isolated from fermented food Zha-chili.</title>
        <authorList>
            <person name="Zhang Z."/>
        </authorList>
    </citation>
    <scope>NUCLEOTIDE SEQUENCE [LARGE SCALE GENOMIC DNA]</scope>
    <source>
        <strain evidence="3">HBUAS51383</strain>
    </source>
</reference>
<dbReference type="RefSeq" id="WP_168926167.1">
    <property type="nucleotide sequence ID" value="NZ_JAAXLJ010000038.1"/>
</dbReference>
<accession>A0ABX1L5T4</accession>
<dbReference type="InterPro" id="IPR052345">
    <property type="entry name" value="Rad_response_metalloprotease"/>
</dbReference>
<organism evidence="2 3">
    <name type="scientific">Secundilactobacillus angelensis</name>
    <dbReference type="NCBI Taxonomy" id="2722706"/>
    <lineage>
        <taxon>Bacteria</taxon>
        <taxon>Bacillati</taxon>
        <taxon>Bacillota</taxon>
        <taxon>Bacilli</taxon>
        <taxon>Lactobacillales</taxon>
        <taxon>Lactobacillaceae</taxon>
        <taxon>Secundilactobacillus</taxon>
    </lineage>
</organism>
<evidence type="ECO:0000313" key="2">
    <source>
        <dbReference type="EMBL" id="NLR19626.1"/>
    </source>
</evidence>
<evidence type="ECO:0000313" key="3">
    <source>
        <dbReference type="Proteomes" id="UP000763447"/>
    </source>
</evidence>
<sequence>MKKSRYNQIANRTRQITDKILWKYNIGWQDYQVQLIIDDFKKQGVLFGTYNFDKGLGVIGSTFCHAGRAKIYVEPMYYEPRQNFTTVHELGHYILHVNENTEDIFDGIKPMNSTTEIEANIVASRLLLPDRCLINALKSDWSYLTICKTFGISQSALFHRLEMDSLVYLRTSKRTAEQGANNLRRRTRDAYRKTAYDFANNLSRRMIEVNSLCTY</sequence>
<protein>
    <submittedName>
        <fullName evidence="2">ImmA/IrrE family metallo-endopeptidase</fullName>
    </submittedName>
</protein>
<dbReference type="Proteomes" id="UP000763447">
    <property type="component" value="Unassembled WGS sequence"/>
</dbReference>
<dbReference type="InterPro" id="IPR010359">
    <property type="entry name" value="IrrE_HExxH"/>
</dbReference>
<feature type="domain" description="IrrE N-terminal-like" evidence="1">
    <location>
        <begin position="68"/>
        <end position="161"/>
    </location>
</feature>
<dbReference type="Gene3D" id="1.10.10.2910">
    <property type="match status" value="1"/>
</dbReference>
<name>A0ABX1L5T4_9LACO</name>